<keyword evidence="3" id="KW-1185">Reference proteome</keyword>
<dbReference type="OrthoDB" id="1250632at2"/>
<feature type="transmembrane region" description="Helical" evidence="1">
    <location>
        <begin position="72"/>
        <end position="95"/>
    </location>
</feature>
<reference evidence="3" key="1">
    <citation type="submission" date="2016-11" db="EMBL/GenBank/DDBJ databases">
        <authorList>
            <person name="Varghese N."/>
            <person name="Submissions S."/>
        </authorList>
    </citation>
    <scope>NUCLEOTIDE SEQUENCE [LARGE SCALE GENOMIC DNA]</scope>
    <source>
        <strain evidence="3">DSM 27623</strain>
    </source>
</reference>
<keyword evidence="1" id="KW-0812">Transmembrane</keyword>
<dbReference type="RefSeq" id="WP_074233142.1">
    <property type="nucleotide sequence ID" value="NZ_FSRK01000001.1"/>
</dbReference>
<sequence>MMKTSINNFFKKWYNPIILIIVVGIICLFLISNPYNVYVFYFLLFLPFILILISGINATIKIVQKNYKNGLLQLFSTLTLFVAGVFMISIALSFYPYDFYADNLEIPKNIKIEKPIDLDVFENGKRPSSIINKSSNKIDFQLYNINQPGIYTYDVWTDKKENGFYYLKAIEITKNDTLSSREILNKSKIHIRLNETNLSRLELKNDFTIYEGDWGKPYSAKFELWFHNDSLNTDKKLISKNYIIEGWMR</sequence>
<feature type="transmembrane region" description="Helical" evidence="1">
    <location>
        <begin position="12"/>
        <end position="32"/>
    </location>
</feature>
<dbReference type="Proteomes" id="UP000185207">
    <property type="component" value="Unassembled WGS sequence"/>
</dbReference>
<proteinExistence type="predicted"/>
<evidence type="ECO:0000313" key="3">
    <source>
        <dbReference type="Proteomes" id="UP000185207"/>
    </source>
</evidence>
<keyword evidence="1" id="KW-0472">Membrane</keyword>
<name>A0A1N6E4R1_9FLAO</name>
<keyword evidence="1" id="KW-1133">Transmembrane helix</keyword>
<evidence type="ECO:0000256" key="1">
    <source>
        <dbReference type="SAM" id="Phobius"/>
    </source>
</evidence>
<evidence type="ECO:0000313" key="2">
    <source>
        <dbReference type="EMBL" id="SIN77963.1"/>
    </source>
</evidence>
<gene>
    <name evidence="2" type="ORF">SAMN05444409_0284</name>
</gene>
<accession>A0A1N6E4R1</accession>
<organism evidence="2 3">
    <name type="scientific">Epilithonimonas zeae</name>
    <dbReference type="NCBI Taxonomy" id="1416779"/>
    <lineage>
        <taxon>Bacteria</taxon>
        <taxon>Pseudomonadati</taxon>
        <taxon>Bacteroidota</taxon>
        <taxon>Flavobacteriia</taxon>
        <taxon>Flavobacteriales</taxon>
        <taxon>Weeksellaceae</taxon>
        <taxon>Chryseobacterium group</taxon>
        <taxon>Epilithonimonas</taxon>
    </lineage>
</organism>
<dbReference type="AlphaFoldDB" id="A0A1N6E4R1"/>
<feature type="transmembrane region" description="Helical" evidence="1">
    <location>
        <begin position="38"/>
        <end position="60"/>
    </location>
</feature>
<dbReference type="EMBL" id="FSRK01000001">
    <property type="protein sequence ID" value="SIN77963.1"/>
    <property type="molecule type" value="Genomic_DNA"/>
</dbReference>
<dbReference type="STRING" id="1416779.SAMN05444409_0284"/>
<protein>
    <submittedName>
        <fullName evidence="2">Uncharacterized protein</fullName>
    </submittedName>
</protein>